<dbReference type="PRINTS" id="PR00377">
    <property type="entry name" value="IMPHPHTASES"/>
</dbReference>
<gene>
    <name evidence="8" type="ORF">ACFFP1_06705</name>
</gene>
<dbReference type="InterPro" id="IPR020550">
    <property type="entry name" value="Inositol_monophosphatase_CS"/>
</dbReference>
<evidence type="ECO:0000313" key="8">
    <source>
        <dbReference type="EMBL" id="MFB9819188.1"/>
    </source>
</evidence>
<evidence type="ECO:0000256" key="7">
    <source>
        <dbReference type="RuleBase" id="RU364068"/>
    </source>
</evidence>
<keyword evidence="6 7" id="KW-0460">Magnesium</keyword>
<keyword evidence="9" id="KW-1185">Reference proteome</keyword>
<keyword evidence="4 7" id="KW-0479">Metal-binding</keyword>
<dbReference type="CDD" id="cd01639">
    <property type="entry name" value="IMPase"/>
    <property type="match status" value="1"/>
</dbReference>
<dbReference type="Gene3D" id="3.30.540.10">
    <property type="entry name" value="Fructose-1,6-Bisphosphatase, subunit A, domain 1"/>
    <property type="match status" value="1"/>
</dbReference>
<reference evidence="8 9" key="1">
    <citation type="submission" date="2024-09" db="EMBL/GenBank/DDBJ databases">
        <authorList>
            <person name="Sun Q."/>
            <person name="Mori K."/>
        </authorList>
    </citation>
    <scope>NUCLEOTIDE SEQUENCE [LARGE SCALE GENOMIC DNA]</scope>
    <source>
        <strain evidence="8 9">JCM 1334</strain>
    </source>
</reference>
<proteinExistence type="inferred from homology"/>
<dbReference type="PROSITE" id="PS00630">
    <property type="entry name" value="IMP_2"/>
    <property type="match status" value="1"/>
</dbReference>
<organism evidence="8 9">
    <name type="scientific">Arthrobacter ramosus</name>
    <dbReference type="NCBI Taxonomy" id="1672"/>
    <lineage>
        <taxon>Bacteria</taxon>
        <taxon>Bacillati</taxon>
        <taxon>Actinomycetota</taxon>
        <taxon>Actinomycetes</taxon>
        <taxon>Micrococcales</taxon>
        <taxon>Micrococcaceae</taxon>
        <taxon>Arthrobacter</taxon>
    </lineage>
</organism>
<dbReference type="InterPro" id="IPR033942">
    <property type="entry name" value="IMPase"/>
</dbReference>
<evidence type="ECO:0000256" key="2">
    <source>
        <dbReference type="ARBA" id="ARBA00001946"/>
    </source>
</evidence>
<comment type="cofactor">
    <cofactor evidence="2 7">
        <name>Mg(2+)</name>
        <dbReference type="ChEBI" id="CHEBI:18420"/>
    </cofactor>
</comment>
<comment type="caution">
    <text evidence="8">The sequence shown here is derived from an EMBL/GenBank/DDBJ whole genome shotgun (WGS) entry which is preliminary data.</text>
</comment>
<sequence>MTNTDPLELLAIARSVATEAGALAANMRNDGISVASTKSSQLDIVTQADTAVETLIRDRLRTARPDDGFFGEESGQTDGGSSGIIWIVDPIDGTVNYLYGSPYWAVSIAATTEQADGTRISVAGCVYAPALGSEYTAAAGHTAHLNGVELRVNENVPLEKALVSTGFPYDLSKRELVLRDVNACALRVRDFRLAGTAALDICGVAEGRIDGYFHRGLPIWDYAAATLIAAQAGADVRGLGGGRPSSELLLVANTQLAHELDPLLT</sequence>
<evidence type="ECO:0000256" key="5">
    <source>
        <dbReference type="ARBA" id="ARBA00022801"/>
    </source>
</evidence>
<dbReference type="RefSeq" id="WP_234748046.1">
    <property type="nucleotide sequence ID" value="NZ_BAAAWN010000001.1"/>
</dbReference>
<dbReference type="InterPro" id="IPR020583">
    <property type="entry name" value="Inositol_monoP_metal-BS"/>
</dbReference>
<comment type="similarity">
    <text evidence="3 7">Belongs to the inositol monophosphatase superfamily.</text>
</comment>
<dbReference type="EMBL" id="JBHMBC010000007">
    <property type="protein sequence ID" value="MFB9819188.1"/>
    <property type="molecule type" value="Genomic_DNA"/>
</dbReference>
<protein>
    <recommendedName>
        <fullName evidence="7">Inositol-1-monophosphatase</fullName>
        <ecNumber evidence="7">3.1.3.25</ecNumber>
    </recommendedName>
</protein>
<dbReference type="SUPFAM" id="SSF56655">
    <property type="entry name" value="Carbohydrate phosphatase"/>
    <property type="match status" value="1"/>
</dbReference>
<name>A0ABV5XWS0_ARTRM</name>
<dbReference type="Proteomes" id="UP001589702">
    <property type="component" value="Unassembled WGS sequence"/>
</dbReference>
<comment type="catalytic activity">
    <reaction evidence="1 7">
        <text>a myo-inositol phosphate + H2O = myo-inositol + phosphate</text>
        <dbReference type="Rhea" id="RHEA:24056"/>
        <dbReference type="ChEBI" id="CHEBI:15377"/>
        <dbReference type="ChEBI" id="CHEBI:17268"/>
        <dbReference type="ChEBI" id="CHEBI:43474"/>
        <dbReference type="ChEBI" id="CHEBI:84139"/>
        <dbReference type="EC" id="3.1.3.25"/>
    </reaction>
</comment>
<accession>A0ABV5XWS0</accession>
<dbReference type="PANTHER" id="PTHR20854:SF4">
    <property type="entry name" value="INOSITOL-1-MONOPHOSPHATASE-RELATED"/>
    <property type="match status" value="1"/>
</dbReference>
<evidence type="ECO:0000256" key="4">
    <source>
        <dbReference type="ARBA" id="ARBA00022723"/>
    </source>
</evidence>
<evidence type="ECO:0000313" key="9">
    <source>
        <dbReference type="Proteomes" id="UP001589702"/>
    </source>
</evidence>
<keyword evidence="5 7" id="KW-0378">Hydrolase</keyword>
<evidence type="ECO:0000256" key="3">
    <source>
        <dbReference type="ARBA" id="ARBA00009759"/>
    </source>
</evidence>
<evidence type="ECO:0000256" key="6">
    <source>
        <dbReference type="ARBA" id="ARBA00022842"/>
    </source>
</evidence>
<dbReference type="PANTHER" id="PTHR20854">
    <property type="entry name" value="INOSITOL MONOPHOSPHATASE"/>
    <property type="match status" value="1"/>
</dbReference>
<dbReference type="EC" id="3.1.3.25" evidence="7"/>
<dbReference type="InterPro" id="IPR000760">
    <property type="entry name" value="Inositol_monophosphatase-like"/>
</dbReference>
<dbReference type="PROSITE" id="PS00629">
    <property type="entry name" value="IMP_1"/>
    <property type="match status" value="1"/>
</dbReference>
<evidence type="ECO:0000256" key="1">
    <source>
        <dbReference type="ARBA" id="ARBA00001033"/>
    </source>
</evidence>
<dbReference type="Pfam" id="PF00459">
    <property type="entry name" value="Inositol_P"/>
    <property type="match status" value="1"/>
</dbReference>
<dbReference type="Gene3D" id="3.40.190.80">
    <property type="match status" value="1"/>
</dbReference>